<comment type="caution">
    <text evidence="3">The sequence shown here is derived from an EMBL/GenBank/DDBJ whole genome shotgun (WGS) entry which is preliminary data.</text>
</comment>
<proteinExistence type="predicted"/>
<reference evidence="3 4" key="1">
    <citation type="submission" date="2023-01" db="EMBL/GenBank/DDBJ databases">
        <title>Novel diversity within Roseofilum (Cyanobacteria; Desertifilaceae) from marine benthic mats with descriptions of four novel species.</title>
        <authorList>
            <person name="Wang Y."/>
            <person name="Berthold D.E."/>
            <person name="Hu J."/>
            <person name="Lefler F.W."/>
            <person name="Laughinghouse H.D. IV."/>
        </authorList>
    </citation>
    <scope>NUCLEOTIDE SEQUENCE [LARGE SCALE GENOMIC DNA]</scope>
    <source>
        <strain evidence="3 4">BLCC-M143</strain>
    </source>
</reference>
<protein>
    <submittedName>
        <fullName evidence="3">Uncharacterized protein</fullName>
    </submittedName>
</protein>
<organism evidence="3 4">
    <name type="scientific">Roseofilum casamattae BLCC-M143</name>
    <dbReference type="NCBI Taxonomy" id="3022442"/>
    <lineage>
        <taxon>Bacteria</taxon>
        <taxon>Bacillati</taxon>
        <taxon>Cyanobacteriota</taxon>
        <taxon>Cyanophyceae</taxon>
        <taxon>Desertifilales</taxon>
        <taxon>Desertifilaceae</taxon>
        <taxon>Roseofilum</taxon>
        <taxon>Roseofilum casamattae</taxon>
    </lineage>
</organism>
<dbReference type="Proteomes" id="UP001232992">
    <property type="component" value="Unassembled WGS sequence"/>
</dbReference>
<evidence type="ECO:0000256" key="2">
    <source>
        <dbReference type="SAM" id="Phobius"/>
    </source>
</evidence>
<evidence type="ECO:0000256" key="1">
    <source>
        <dbReference type="SAM" id="MobiDB-lite"/>
    </source>
</evidence>
<feature type="transmembrane region" description="Helical" evidence="2">
    <location>
        <begin position="23"/>
        <end position="43"/>
    </location>
</feature>
<evidence type="ECO:0000313" key="3">
    <source>
        <dbReference type="EMBL" id="MDJ1185523.1"/>
    </source>
</evidence>
<name>A0ABT7C237_9CYAN</name>
<dbReference type="EMBL" id="JAQOSQ010000038">
    <property type="protein sequence ID" value="MDJ1185523.1"/>
    <property type="molecule type" value="Genomic_DNA"/>
</dbReference>
<keyword evidence="2" id="KW-0472">Membrane</keyword>
<keyword evidence="2" id="KW-1133">Transmembrane helix</keyword>
<dbReference type="RefSeq" id="WP_283760164.1">
    <property type="nucleotide sequence ID" value="NZ_JAQOSQ010000038.1"/>
</dbReference>
<evidence type="ECO:0000313" key="4">
    <source>
        <dbReference type="Proteomes" id="UP001232992"/>
    </source>
</evidence>
<keyword evidence="2" id="KW-0812">Transmembrane</keyword>
<accession>A0ABT7C237</accession>
<keyword evidence="4" id="KW-1185">Reference proteome</keyword>
<feature type="compositionally biased region" description="Polar residues" evidence="1">
    <location>
        <begin position="55"/>
        <end position="71"/>
    </location>
</feature>
<sequence length="71" mass="8099">MLDAIGDNKERQSLSERQKMHKYVLVCAGVFVLFVASFPLAYWRVSRSGKFNAGPFNTLTPEQSQKSQFEN</sequence>
<feature type="region of interest" description="Disordered" evidence="1">
    <location>
        <begin position="52"/>
        <end position="71"/>
    </location>
</feature>
<gene>
    <name evidence="3" type="ORF">PMH09_20260</name>
</gene>